<dbReference type="Pfam" id="PF00872">
    <property type="entry name" value="Transposase_mut"/>
    <property type="match status" value="1"/>
</dbReference>
<keyword evidence="3" id="KW-0233">DNA recombination</keyword>
<dbReference type="GO" id="GO:0003677">
    <property type="term" value="F:DNA binding"/>
    <property type="evidence" value="ECO:0007669"/>
    <property type="project" value="UniProtKB-KW"/>
</dbReference>
<dbReference type="GO" id="GO:0006310">
    <property type="term" value="P:DNA recombination"/>
    <property type="evidence" value="ECO:0007669"/>
    <property type="project" value="UniProtKB-KW"/>
</dbReference>
<keyword evidence="2" id="KW-0238">DNA-binding</keyword>
<evidence type="ECO:0000313" key="4">
    <source>
        <dbReference type="EMBL" id="WOX55464.1"/>
    </source>
</evidence>
<dbReference type="InterPro" id="IPR001207">
    <property type="entry name" value="Transposase_mutator"/>
</dbReference>
<evidence type="ECO:0000313" key="5">
    <source>
        <dbReference type="Proteomes" id="UP001626603"/>
    </source>
</evidence>
<proteinExistence type="predicted"/>
<accession>A0ABD8A7E1</accession>
<organism evidence="4 5">
    <name type="scientific">Methanoculleus palmolei</name>
    <dbReference type="NCBI Taxonomy" id="72612"/>
    <lineage>
        <taxon>Archaea</taxon>
        <taxon>Methanobacteriati</taxon>
        <taxon>Methanobacteriota</taxon>
        <taxon>Stenosarchaea group</taxon>
        <taxon>Methanomicrobia</taxon>
        <taxon>Methanomicrobiales</taxon>
        <taxon>Methanomicrobiaceae</taxon>
        <taxon>Methanoculleus</taxon>
    </lineage>
</organism>
<sequence length="139" mass="15559">MYPTLTKELDTRVQEFFSRPIAPHIPYLFVDASSFTVRDSVRYYTPAITRSAGIRTDGMREILGARIADCENERTWENLFSELKDRGLERVDLVISDGHRGIQSATGRSFLEVGVGLLRVVAGIERNVGRLDGRQSGLG</sequence>
<protein>
    <submittedName>
        <fullName evidence="4">Transposase</fullName>
    </submittedName>
</protein>
<keyword evidence="5" id="KW-1185">Reference proteome</keyword>
<name>A0ABD8A7E1_9EURY</name>
<evidence type="ECO:0000256" key="3">
    <source>
        <dbReference type="ARBA" id="ARBA00023172"/>
    </source>
</evidence>
<dbReference type="Proteomes" id="UP001626603">
    <property type="component" value="Chromosome"/>
</dbReference>
<dbReference type="EMBL" id="CP137641">
    <property type="protein sequence ID" value="WOX55464.1"/>
    <property type="molecule type" value="Genomic_DNA"/>
</dbReference>
<gene>
    <name evidence="4" type="ORF">R6Y95_08320</name>
</gene>
<keyword evidence="1" id="KW-0815">Transposition</keyword>
<reference evidence="4 5" key="1">
    <citation type="submission" date="2023-10" db="EMBL/GenBank/DDBJ databases">
        <title>The complete genome sequence of Methanoculleus palmolei DSM 4273.</title>
        <authorList>
            <person name="Lai S.-J."/>
            <person name="You Y.-T."/>
            <person name="Chen S.-C."/>
        </authorList>
    </citation>
    <scope>NUCLEOTIDE SEQUENCE [LARGE SCALE GENOMIC DNA]</scope>
    <source>
        <strain evidence="4 5">DSM 4273</strain>
    </source>
</reference>
<evidence type="ECO:0000256" key="2">
    <source>
        <dbReference type="ARBA" id="ARBA00023125"/>
    </source>
</evidence>
<evidence type="ECO:0000256" key="1">
    <source>
        <dbReference type="ARBA" id="ARBA00022578"/>
    </source>
</evidence>
<dbReference type="GO" id="GO:0032196">
    <property type="term" value="P:transposition"/>
    <property type="evidence" value="ECO:0007669"/>
    <property type="project" value="UniProtKB-KW"/>
</dbReference>
<dbReference type="PANTHER" id="PTHR33217">
    <property type="entry name" value="TRANSPOSASE FOR INSERTION SEQUENCE ELEMENT IS1081"/>
    <property type="match status" value="1"/>
</dbReference>
<dbReference type="PANTHER" id="PTHR33217:SF7">
    <property type="entry name" value="TRANSPOSASE FOR INSERTION SEQUENCE ELEMENT IS1081"/>
    <property type="match status" value="1"/>
</dbReference>
<dbReference type="AlphaFoldDB" id="A0ABD8A7E1"/>